<evidence type="ECO:0000313" key="4">
    <source>
        <dbReference type="EMBL" id="BAT61458.1"/>
    </source>
</evidence>
<dbReference type="KEGG" id="vgo:GJW-30_1_04015"/>
<evidence type="ECO:0000256" key="2">
    <source>
        <dbReference type="ARBA" id="ARBA00023239"/>
    </source>
</evidence>
<dbReference type="Gene3D" id="3.20.20.70">
    <property type="entry name" value="Aldolase class I"/>
    <property type="match status" value="1"/>
</dbReference>
<evidence type="ECO:0000256" key="3">
    <source>
        <dbReference type="PIRNR" id="PIRNR001365"/>
    </source>
</evidence>
<dbReference type="AlphaFoldDB" id="A0A0S3PZW6"/>
<dbReference type="Pfam" id="PF00701">
    <property type="entry name" value="DHDPS"/>
    <property type="match status" value="1"/>
</dbReference>
<gene>
    <name evidence="4" type="primary">araD</name>
    <name evidence="4" type="ORF">GJW-30_1_04015</name>
</gene>
<proteinExistence type="inferred from homology"/>
<dbReference type="EMBL" id="AP014946">
    <property type="protein sequence ID" value="BAT61458.1"/>
    <property type="molecule type" value="Genomic_DNA"/>
</dbReference>
<comment type="similarity">
    <text evidence="1 3">Belongs to the DapA family.</text>
</comment>
<dbReference type="GO" id="GO:0047449">
    <property type="term" value="F:2-dehydro-3-deoxy-L-arabinonate dehydratase activity"/>
    <property type="evidence" value="ECO:0007669"/>
    <property type="project" value="UniProtKB-EC"/>
</dbReference>
<keyword evidence="5" id="KW-1185">Reference proteome</keyword>
<reference evidence="4 5" key="1">
    <citation type="submission" date="2015-08" db="EMBL/GenBank/DDBJ databases">
        <title>Investigation of the bacterial diversity of lava forest soil.</title>
        <authorList>
            <person name="Lee J.S."/>
        </authorList>
    </citation>
    <scope>NUCLEOTIDE SEQUENCE [LARGE SCALE GENOMIC DNA]</scope>
    <source>
        <strain evidence="4 5">GJW-30</strain>
    </source>
</reference>
<accession>A0A0S3PZW6</accession>
<evidence type="ECO:0000256" key="1">
    <source>
        <dbReference type="ARBA" id="ARBA00007592"/>
    </source>
</evidence>
<sequence length="306" mass="32783">MQRMLEPNASGVYVIAATPFHDDGAIDTASIDRMVDFYLGCGVTGITVLGMMGEAPKLTHAESLAITRQVVQRAGLPVVVGVSAPGFAAMAALTKDVMDAGAGGVMIAPPSTAKTDDQIVSYYANAVEAIGSDVPFAIQDYPLSTGVVMSPGVIRRIIEQNPSCALLKHEDWPGLEKITTLRGFMREGLRHVSILCGNGGVFLTHEVERGADGANTGYAYPEMLVEVVKRIKAGDRAGAHDLFDRHLPLLRYEQQPGLGLAVRKYILKRRGAIASDAQRKPAIKLSKETVADVEFLISRLEARGVL</sequence>
<dbReference type="PANTHER" id="PTHR12128:SF66">
    <property type="entry name" value="4-HYDROXY-2-OXOGLUTARATE ALDOLASE, MITOCHONDRIAL"/>
    <property type="match status" value="1"/>
</dbReference>
<dbReference type="EC" id="4.2.1.43" evidence="4"/>
<name>A0A0S3PZW6_9BRAD</name>
<dbReference type="InterPro" id="IPR013785">
    <property type="entry name" value="Aldolase_TIM"/>
</dbReference>
<dbReference type="Proteomes" id="UP000236884">
    <property type="component" value="Chromosome"/>
</dbReference>
<keyword evidence="2 3" id="KW-0456">Lyase</keyword>
<dbReference type="SUPFAM" id="SSF51569">
    <property type="entry name" value="Aldolase"/>
    <property type="match status" value="1"/>
</dbReference>
<evidence type="ECO:0000313" key="5">
    <source>
        <dbReference type="Proteomes" id="UP000236884"/>
    </source>
</evidence>
<dbReference type="InterPro" id="IPR002220">
    <property type="entry name" value="DapA-like"/>
</dbReference>
<dbReference type="SMART" id="SM01130">
    <property type="entry name" value="DHDPS"/>
    <property type="match status" value="1"/>
</dbReference>
<dbReference type="GO" id="GO:0008840">
    <property type="term" value="F:4-hydroxy-tetrahydrodipicolinate synthase activity"/>
    <property type="evidence" value="ECO:0007669"/>
    <property type="project" value="TreeGrafter"/>
</dbReference>
<dbReference type="GO" id="GO:0005829">
    <property type="term" value="C:cytosol"/>
    <property type="evidence" value="ECO:0007669"/>
    <property type="project" value="TreeGrafter"/>
</dbReference>
<organism evidence="4 5">
    <name type="scientific">Variibacter gotjawalensis</name>
    <dbReference type="NCBI Taxonomy" id="1333996"/>
    <lineage>
        <taxon>Bacteria</taxon>
        <taxon>Pseudomonadati</taxon>
        <taxon>Pseudomonadota</taxon>
        <taxon>Alphaproteobacteria</taxon>
        <taxon>Hyphomicrobiales</taxon>
        <taxon>Nitrobacteraceae</taxon>
        <taxon>Variibacter</taxon>
    </lineage>
</organism>
<dbReference type="CDD" id="cd00408">
    <property type="entry name" value="DHDPS-like"/>
    <property type="match status" value="1"/>
</dbReference>
<protein>
    <submittedName>
        <fullName evidence="4">L-2-keto-3-deoxyarabonate dehydratase</fullName>
        <ecNumber evidence="4">4.2.1.43</ecNumber>
    </submittedName>
</protein>
<dbReference type="PANTHER" id="PTHR12128">
    <property type="entry name" value="DIHYDRODIPICOLINATE SYNTHASE"/>
    <property type="match status" value="1"/>
</dbReference>
<dbReference type="PIRSF" id="PIRSF001365">
    <property type="entry name" value="DHDPS"/>
    <property type="match status" value="1"/>
</dbReference>